<keyword evidence="10 15" id="KW-0234">DNA repair</keyword>
<dbReference type="STRING" id="1218492.JG30_05560"/>
<dbReference type="InterPro" id="IPR012319">
    <property type="entry name" value="FPG_cat"/>
</dbReference>
<dbReference type="EC" id="4.2.99.18" evidence="15"/>
<name>A0A0F4LU97_9LACO</name>
<feature type="active site" description="Proton donor" evidence="15">
    <location>
        <position position="3"/>
    </location>
</feature>
<evidence type="ECO:0000256" key="10">
    <source>
        <dbReference type="ARBA" id="ARBA00023204"/>
    </source>
</evidence>
<dbReference type="PROSITE" id="PS51068">
    <property type="entry name" value="FPG_CAT"/>
    <property type="match status" value="1"/>
</dbReference>
<feature type="binding site" evidence="15">
    <location>
        <position position="111"/>
    </location>
    <ligand>
        <name>DNA</name>
        <dbReference type="ChEBI" id="CHEBI:16991"/>
    </ligand>
</feature>
<evidence type="ECO:0000256" key="8">
    <source>
        <dbReference type="ARBA" id="ARBA00022833"/>
    </source>
</evidence>
<sequence length="276" mass="30844">MPELPEVETVRRGLNKLITNRKITAIEVRYPGIIVGPVTDFKNQLIGRQLLDVGRRAKYLLFHFDHDLTMISHLRMEGKYQVRSSLGDFDKHVHVIFTLDDGQYLGYRDVRKFGKMQVVPTDAVLKTKSIAALGPEPLTPEFTPAALAAGLKRRKKNIKATLLDQHVVSGLGNIYVDEVLWMAQINPNEPANNLSEKQLAALYPAINEEIATAIKAGGTTIRSYVDAMGHKGKFQLSLKVYDQEGKPCVRCGQQIQKIKVAGRGTHFCPQCQVLNQ</sequence>
<evidence type="ECO:0000256" key="5">
    <source>
        <dbReference type="ARBA" id="ARBA00022763"/>
    </source>
</evidence>
<feature type="binding site" evidence="15">
    <location>
        <position position="154"/>
    </location>
    <ligand>
        <name>DNA</name>
        <dbReference type="ChEBI" id="CHEBI:16991"/>
    </ligand>
</feature>
<dbReference type="PANTHER" id="PTHR22993">
    <property type="entry name" value="FORMAMIDOPYRIMIDINE-DNA GLYCOSYLASE"/>
    <property type="match status" value="1"/>
</dbReference>
<evidence type="ECO:0000256" key="14">
    <source>
        <dbReference type="ARBA" id="ARBA00044632"/>
    </source>
</evidence>
<evidence type="ECO:0000256" key="13">
    <source>
        <dbReference type="ARBA" id="ARBA00023295"/>
    </source>
</evidence>
<evidence type="ECO:0000256" key="2">
    <source>
        <dbReference type="ARBA" id="ARBA00009409"/>
    </source>
</evidence>
<dbReference type="GO" id="GO:0008270">
    <property type="term" value="F:zinc ion binding"/>
    <property type="evidence" value="ECO:0007669"/>
    <property type="project" value="UniProtKB-UniRule"/>
</dbReference>
<dbReference type="GO" id="GO:0003684">
    <property type="term" value="F:damaged DNA binding"/>
    <property type="evidence" value="ECO:0007669"/>
    <property type="project" value="InterPro"/>
</dbReference>
<evidence type="ECO:0000313" key="19">
    <source>
        <dbReference type="Proteomes" id="UP000033558"/>
    </source>
</evidence>
<comment type="caution">
    <text evidence="18">The sequence shown here is derived from an EMBL/GenBank/DDBJ whole genome shotgun (WGS) entry which is preliminary data.</text>
</comment>
<dbReference type="EMBL" id="JXJQ01000006">
    <property type="protein sequence ID" value="KJY62352.1"/>
    <property type="molecule type" value="Genomic_DNA"/>
</dbReference>
<keyword evidence="5 15" id="KW-0227">DNA damage</keyword>
<dbReference type="Proteomes" id="UP000033558">
    <property type="component" value="Unassembled WGS sequence"/>
</dbReference>
<dbReference type="FunFam" id="1.10.8.50:FF:000003">
    <property type="entry name" value="Formamidopyrimidine-DNA glycosylase"/>
    <property type="match status" value="1"/>
</dbReference>
<organism evidence="18 19">
    <name type="scientific">Bombilactobacillus mellifer</name>
    <dbReference type="NCBI Taxonomy" id="1218492"/>
    <lineage>
        <taxon>Bacteria</taxon>
        <taxon>Bacillati</taxon>
        <taxon>Bacillota</taxon>
        <taxon>Bacilli</taxon>
        <taxon>Lactobacillales</taxon>
        <taxon>Lactobacillaceae</taxon>
        <taxon>Bombilactobacillus</taxon>
    </lineage>
</organism>
<evidence type="ECO:0000259" key="17">
    <source>
        <dbReference type="PROSITE" id="PS51068"/>
    </source>
</evidence>
<dbReference type="Pfam" id="PF01149">
    <property type="entry name" value="Fapy_DNA_glyco"/>
    <property type="match status" value="1"/>
</dbReference>
<dbReference type="SMART" id="SM01232">
    <property type="entry name" value="H2TH"/>
    <property type="match status" value="1"/>
</dbReference>
<dbReference type="InterPro" id="IPR015886">
    <property type="entry name" value="H2TH_FPG"/>
</dbReference>
<dbReference type="PROSITE" id="PS51066">
    <property type="entry name" value="ZF_FPG_2"/>
    <property type="match status" value="1"/>
</dbReference>
<dbReference type="Gene3D" id="3.20.190.10">
    <property type="entry name" value="MutM-like, N-terminal"/>
    <property type="match status" value="1"/>
</dbReference>
<keyword evidence="13 15" id="KW-0326">Glycosidase</keyword>
<evidence type="ECO:0000256" key="4">
    <source>
        <dbReference type="ARBA" id="ARBA00022723"/>
    </source>
</evidence>
<evidence type="ECO:0000256" key="6">
    <source>
        <dbReference type="ARBA" id="ARBA00022771"/>
    </source>
</evidence>
<dbReference type="PROSITE" id="PS01242">
    <property type="entry name" value="ZF_FPG_1"/>
    <property type="match status" value="1"/>
</dbReference>
<dbReference type="InterPro" id="IPR010979">
    <property type="entry name" value="Ribosomal_uS13-like_H2TH"/>
</dbReference>
<dbReference type="NCBIfam" id="NF002211">
    <property type="entry name" value="PRK01103.1"/>
    <property type="match status" value="1"/>
</dbReference>
<dbReference type="GO" id="GO:0003690">
    <property type="term" value="F:double-stranded DNA binding"/>
    <property type="evidence" value="ECO:0007669"/>
    <property type="project" value="UniProtKB-ARBA"/>
</dbReference>
<dbReference type="InterPro" id="IPR015887">
    <property type="entry name" value="DNA_glyclase_Znf_dom_DNA_BS"/>
</dbReference>
<comment type="catalytic activity">
    <reaction evidence="1 15">
        <text>Hydrolysis of DNA containing ring-opened 7-methylguanine residues, releasing 2,6-diamino-4-hydroxy-5-(N-methyl)formamidopyrimidine.</text>
        <dbReference type="EC" id="3.2.2.23"/>
    </reaction>
</comment>
<dbReference type="AlphaFoldDB" id="A0A0F4LU97"/>
<dbReference type="SUPFAM" id="SSF57716">
    <property type="entry name" value="Glucocorticoid receptor-like (DNA-binding domain)"/>
    <property type="match status" value="1"/>
</dbReference>
<dbReference type="Gene3D" id="1.10.8.50">
    <property type="match status" value="1"/>
</dbReference>
<proteinExistence type="inferred from homology"/>
<protein>
    <recommendedName>
        <fullName evidence="15">Formamidopyrimidine-DNA glycosylase</fullName>
        <shortName evidence="15">Fapy-DNA glycosylase</shortName>
        <ecNumber evidence="15">3.2.2.23</ecNumber>
    </recommendedName>
    <alternativeName>
        <fullName evidence="15">DNA-(apurinic or apyrimidinic site) lyase MutM</fullName>
        <shortName evidence="15">AP lyase MutM</shortName>
        <ecNumber evidence="15">4.2.99.18</ecNumber>
    </alternativeName>
</protein>
<evidence type="ECO:0000256" key="12">
    <source>
        <dbReference type="ARBA" id="ARBA00023268"/>
    </source>
</evidence>
<keyword evidence="9 15" id="KW-0238">DNA-binding</keyword>
<evidence type="ECO:0000313" key="18">
    <source>
        <dbReference type="EMBL" id="KJY62352.1"/>
    </source>
</evidence>
<keyword evidence="12 15" id="KW-0511">Multifunctional enzyme</keyword>
<dbReference type="HAMAP" id="MF_00103">
    <property type="entry name" value="Fapy_DNA_glycosyl"/>
    <property type="match status" value="1"/>
</dbReference>
<dbReference type="PATRIC" id="fig|1218492.5.peg.682"/>
<dbReference type="GO" id="GO:0006284">
    <property type="term" value="P:base-excision repair"/>
    <property type="evidence" value="ECO:0007669"/>
    <property type="project" value="InterPro"/>
</dbReference>
<dbReference type="InterPro" id="IPR010663">
    <property type="entry name" value="Znf_FPG/IleRS"/>
</dbReference>
<comment type="similarity">
    <text evidence="2 15">Belongs to the FPG family.</text>
</comment>
<feature type="active site" description="Schiff-base intermediate with DNA" evidence="15">
    <location>
        <position position="2"/>
    </location>
</feature>
<dbReference type="SUPFAM" id="SSF46946">
    <property type="entry name" value="S13-like H2TH domain"/>
    <property type="match status" value="1"/>
</dbReference>
<dbReference type="RefSeq" id="WP_046316007.1">
    <property type="nucleotide sequence ID" value="NZ_JAMBJK010000008.1"/>
</dbReference>
<dbReference type="SUPFAM" id="SSF81624">
    <property type="entry name" value="N-terminal domain of MutM-like DNA repair proteins"/>
    <property type="match status" value="1"/>
</dbReference>
<keyword evidence="4 15" id="KW-0479">Metal-binding</keyword>
<evidence type="ECO:0000256" key="7">
    <source>
        <dbReference type="ARBA" id="ARBA00022801"/>
    </source>
</evidence>
<dbReference type="HOGENOM" id="CLU_038423_1_2_9"/>
<dbReference type="Pfam" id="PF06827">
    <property type="entry name" value="zf-FPG_IleRS"/>
    <property type="match status" value="1"/>
</dbReference>
<accession>A0A0F4LU97</accession>
<comment type="cofactor">
    <cofactor evidence="15">
        <name>Zn(2+)</name>
        <dbReference type="ChEBI" id="CHEBI:29105"/>
    </cofactor>
    <text evidence="15">Binds 1 zinc ion per subunit.</text>
</comment>
<evidence type="ECO:0000259" key="16">
    <source>
        <dbReference type="PROSITE" id="PS51066"/>
    </source>
</evidence>
<comment type="subunit">
    <text evidence="3 15">Monomer.</text>
</comment>
<feature type="active site" description="Proton donor; for beta-elimination activity" evidence="15">
    <location>
        <position position="58"/>
    </location>
</feature>
<evidence type="ECO:0000256" key="11">
    <source>
        <dbReference type="ARBA" id="ARBA00023239"/>
    </source>
</evidence>
<comment type="function">
    <text evidence="15">Involved in base excision repair of DNA damaged by oxidation or by mutagenic agents. Acts as DNA glycosylase that recognizes and removes damaged bases. Has a preference for oxidized purines, such as 7,8-dihydro-8-oxoguanine (8-oxoG). Has AP (apurinic/apyrimidinic) lyase activity and introduces nicks in the DNA strand. Cleaves the DNA backbone by beta-delta elimination to generate a single-strand break at the site of the removed base with both 3'- and 5'-phosphates.</text>
</comment>
<evidence type="ECO:0000256" key="15">
    <source>
        <dbReference type="HAMAP-Rule" id="MF_00103"/>
    </source>
</evidence>
<dbReference type="CDD" id="cd08966">
    <property type="entry name" value="EcFpg-like_N"/>
    <property type="match status" value="1"/>
</dbReference>
<feature type="domain" description="Formamidopyrimidine-DNA glycosylase catalytic" evidence="17">
    <location>
        <begin position="2"/>
        <end position="114"/>
    </location>
</feature>
<dbReference type="NCBIfam" id="TIGR00577">
    <property type="entry name" value="fpg"/>
    <property type="match status" value="1"/>
</dbReference>
<dbReference type="EC" id="3.2.2.23" evidence="15"/>
<evidence type="ECO:0000256" key="3">
    <source>
        <dbReference type="ARBA" id="ARBA00011245"/>
    </source>
</evidence>
<dbReference type="InterPro" id="IPR000214">
    <property type="entry name" value="Znf_DNA_glyclase/AP_lyase"/>
</dbReference>
<dbReference type="Pfam" id="PF06831">
    <property type="entry name" value="H2TH"/>
    <property type="match status" value="1"/>
</dbReference>
<reference evidence="18 19" key="1">
    <citation type="submission" date="2015-01" db="EMBL/GenBank/DDBJ databases">
        <title>Comparative genomics of the lactic acid bacteria isolated from the honey bee gut.</title>
        <authorList>
            <person name="Ellegaard K.M."/>
            <person name="Tamarit D."/>
            <person name="Javelind E."/>
            <person name="Olofsson T."/>
            <person name="Andersson S.G."/>
            <person name="Vasquez A."/>
        </authorList>
    </citation>
    <scope>NUCLEOTIDE SEQUENCE [LARGE SCALE GENOMIC DNA]</scope>
    <source>
        <strain evidence="18 19">Bin4</strain>
    </source>
</reference>
<dbReference type="PANTHER" id="PTHR22993:SF9">
    <property type="entry name" value="FORMAMIDOPYRIMIDINE-DNA GLYCOSYLASE"/>
    <property type="match status" value="1"/>
</dbReference>
<keyword evidence="11 15" id="KW-0456">Lyase</keyword>
<evidence type="ECO:0000256" key="9">
    <source>
        <dbReference type="ARBA" id="ARBA00023125"/>
    </source>
</evidence>
<comment type="catalytic activity">
    <reaction evidence="14 15">
        <text>2'-deoxyribonucleotide-(2'-deoxyribose 5'-phosphate)-2'-deoxyribonucleotide-DNA = a 3'-end 2'-deoxyribonucleotide-(2,3-dehydro-2,3-deoxyribose 5'-phosphate)-DNA + a 5'-end 5'-phospho-2'-deoxyribonucleoside-DNA + H(+)</text>
        <dbReference type="Rhea" id="RHEA:66592"/>
        <dbReference type="Rhea" id="RHEA-COMP:13180"/>
        <dbReference type="Rhea" id="RHEA-COMP:16897"/>
        <dbReference type="Rhea" id="RHEA-COMP:17067"/>
        <dbReference type="ChEBI" id="CHEBI:15378"/>
        <dbReference type="ChEBI" id="CHEBI:136412"/>
        <dbReference type="ChEBI" id="CHEBI:157695"/>
        <dbReference type="ChEBI" id="CHEBI:167181"/>
        <dbReference type="EC" id="4.2.99.18"/>
    </reaction>
</comment>
<evidence type="ECO:0000256" key="1">
    <source>
        <dbReference type="ARBA" id="ARBA00001668"/>
    </source>
</evidence>
<feature type="active site" description="Proton donor; for delta-elimination activity" evidence="15">
    <location>
        <position position="263"/>
    </location>
</feature>
<dbReference type="GO" id="GO:0140078">
    <property type="term" value="F:class I DNA-(apurinic or apyrimidinic site) endonuclease activity"/>
    <property type="evidence" value="ECO:0007669"/>
    <property type="project" value="UniProtKB-EC"/>
</dbReference>
<keyword evidence="19" id="KW-1185">Reference proteome</keyword>
<feature type="binding site" evidence="15">
    <location>
        <position position="92"/>
    </location>
    <ligand>
        <name>DNA</name>
        <dbReference type="ChEBI" id="CHEBI:16991"/>
    </ligand>
</feature>
<dbReference type="InterPro" id="IPR035937">
    <property type="entry name" value="FPG_N"/>
</dbReference>
<keyword evidence="7 15" id="KW-0378">Hydrolase</keyword>
<dbReference type="OrthoDB" id="9800855at2"/>
<feature type="domain" description="FPG-type" evidence="16">
    <location>
        <begin position="239"/>
        <end position="273"/>
    </location>
</feature>
<keyword evidence="6 15" id="KW-0863">Zinc-finger</keyword>
<dbReference type="GO" id="GO:0034039">
    <property type="term" value="F:8-oxo-7,8-dihydroguanine DNA N-glycosylase activity"/>
    <property type="evidence" value="ECO:0007669"/>
    <property type="project" value="TreeGrafter"/>
</dbReference>
<gene>
    <name evidence="15 18" type="primary">mutM</name>
    <name evidence="15" type="synonym">fpg</name>
    <name evidence="18" type="ORF">JG30_05560</name>
</gene>
<keyword evidence="8 15" id="KW-0862">Zinc</keyword>
<dbReference type="InterPro" id="IPR020629">
    <property type="entry name" value="FPG_Glyclase"/>
</dbReference>
<dbReference type="SMART" id="SM00898">
    <property type="entry name" value="Fapy_DNA_glyco"/>
    <property type="match status" value="1"/>
</dbReference>